<sequence length="50" mass="5331">MLSPSIDLAPRITTRVAPPTPLALLLILTPAILPFNELTKLASFTLTNSS</sequence>
<dbReference type="EMBL" id="AMCI01005001">
    <property type="protein sequence ID" value="EJW96981.1"/>
    <property type="molecule type" value="Genomic_DNA"/>
</dbReference>
<reference evidence="1" key="1">
    <citation type="journal article" date="2012" name="PLoS ONE">
        <title>Gene sets for utilization of primary and secondary nutrition supplies in the distal gut of endangered iberian lynx.</title>
        <authorList>
            <person name="Alcaide M."/>
            <person name="Messina E."/>
            <person name="Richter M."/>
            <person name="Bargiela R."/>
            <person name="Peplies J."/>
            <person name="Huws S.A."/>
            <person name="Newbold C.J."/>
            <person name="Golyshin P.N."/>
            <person name="Simon M.A."/>
            <person name="Lopez G."/>
            <person name="Yakimov M.M."/>
            <person name="Ferrer M."/>
        </authorList>
    </citation>
    <scope>NUCLEOTIDE SEQUENCE</scope>
</reference>
<organism evidence="1">
    <name type="scientific">gut metagenome</name>
    <dbReference type="NCBI Taxonomy" id="749906"/>
    <lineage>
        <taxon>unclassified sequences</taxon>
        <taxon>metagenomes</taxon>
        <taxon>organismal metagenomes</taxon>
    </lineage>
</organism>
<protein>
    <submittedName>
        <fullName evidence="1">Uncharacterized protein</fullName>
    </submittedName>
</protein>
<evidence type="ECO:0000313" key="1">
    <source>
        <dbReference type="EMBL" id="EJW96981.1"/>
    </source>
</evidence>
<proteinExistence type="predicted"/>
<name>J9FPV2_9ZZZZ</name>
<gene>
    <name evidence="1" type="ORF">EVA_14912</name>
</gene>
<accession>J9FPV2</accession>
<comment type="caution">
    <text evidence="1">The sequence shown here is derived from an EMBL/GenBank/DDBJ whole genome shotgun (WGS) entry which is preliminary data.</text>
</comment>
<dbReference type="AlphaFoldDB" id="J9FPV2"/>